<dbReference type="EMBL" id="LSRX01001156">
    <property type="protein sequence ID" value="OLP82908.1"/>
    <property type="molecule type" value="Genomic_DNA"/>
</dbReference>
<sequence length="1932" mass="215134">MLSWVRSTAEGIRLFGQDDLEILLRSGISMSSSDCFCDGVQTAAFLQCQWEAASSKSTRFVWSSIDLADANLFAGVPQLEANSCCHVRVAIATRTAIGIAMYTSSDRADCVFAIRTLGQRLSAPNADDWSAVQKLAAYMRPGAQEDGDDYDDWQVVPVVRAWRAWALVSFFIALSLGSWLWHVSSNARTDTDALPVPVVPAELGFRELLLFMVYGFVERGLEHQGGFTTMVFCMMFCIIVILSYFCWKAQRTDKERASELVELQKLCDALWAEQKSDKERMRQLAQEATVLSQENAFLQMRYYEQDNVARIPQEICVTDRGSRQAWIHVMVWMTLLGDAWLAVKKGLVLGWLLIRLLQLQRLTWYIATNQGTALPTLQAESWGNSKSPGKEVFIELKQLALLPCWEELVPAIPRRQSAHALAVKASAAAPVGALARAEGRAGRAERERSCRRCRPCRGGCLEEKRPRAPSAGSGRILSRPGPRPASLTTAASPGYSGPGGPFVACFFRSLTISAEPVPQPVRPLRKGGKLRFRRYRLHRGPQAHRGLRLILASLAAKKTRCGGSNRLVTEESSWPAAPAASLLLAASLHMTISAEPVRPLGPVRNGGKLRLRRYRLRLILDHGDARGRVASVLVYSTSLVQGDASDDAMIGNGRCSTWRAPRQLRTARIELSLRLCGPQSAASFQFVPGRQVMLESLDLVVLSAFSVSTARQRFFLGLCGLGVSLSARAFERLLAQGEVISATVSSCDTCRLELRKVQGEIRLRRCGWGPPAPPLTLPELPGVRRSMQTCRRCSASATTARKEEATEAFLRLSLPLKRSAVSKLSQRLQLVQSRSVLGMLMRSPALMSHRKFERPRHGSLGFLPRKRTRHHHGKIKSFPKDDQSKAPHLTAFMSYKAGMTHIVRDIDRPGSKLHKKEIVEPVSIVESPPMIVVGFVGYVETPRGLRALTSVWAGHLSEECKRRFYKTWHTSKQKAFTKYQKRWEEAGKDGTPMAAEVERAKKYCQVIRAICHTQVGKVRIGQKKAHIKEIQVNGGTTEAKVDFVMGLFEKEVKVADVFSQDEMVDVIGATKGKGFNGVVTRWGVTRLTRKTHRGLRKVACIGSWHPARVAFQVPRSGQRGYHHRTEINKKIYRVGKALKDDANNASTENDLTEKPITPMGGFSHYGEVREDWIMLKGTVMGPRKRLVTLRKSLLPQVTRKALEKVTLKFIDTSSKFGHGRFQTSEEKAKFYGGAQKKAKTEGKADEFERPRHGSLGFLPRKRTRHHHGKIKSFPKDDQSKAPHLTAFMSYKAGMTHIVRDIDRPGSKLHKKEIVEPVSIVESPPMIVVGFVGYVETPRGLRALTSVWAGHLSEECKRRFYKTWHTSKQKAFTKYQKRWEEAGKDGTPMAAEVERAKKYCQVIRAICHTQVGKVRIGQKKAHIKEIQVNGGTTEAKVDFVMGLFEKEVKVADVFSQDEMVDVIGATKGKGFNGVVTRWGVTRLTRKTHRGLRKVACIGSWHPARVAFQVPRSGQRGYHHRTEINKKIYRVGKALKDDANNASTENDLTEKPITPMGGFSHYGEVREDWIMLKGTVMGPRKRLVTLRKSLLPQVTRKALEKVTLKFIDTSSKFGHGRFQTSEEKAKFYGGAQKKAKTEGKMESRIKSKQLEAKLLKDKVSEARLKAQQLRLQLKAIGAQDTVVPGKIQAGSGSEEPSEFRELLEMLVGAVDLQRQVLFECGSEGEVQVSGRRVMLHRMVTWQMGDSPLKLSVPMELQAEIAGLLTDARKRGRMEEAVLQRLSSTWELMGAEVVSASGSGAGACPSAPLPEPAIFLVHRSTSQAVVVAKWPAVDFTQSEAPKIFDPESHFSRPLNESATTNISTGDRVEVEYEGHWFTGTLQSVDGDIVNVVCDVDSPGVITVAPVTAVRPARPSKRLLEDADKKLRHMRARSIG</sequence>
<evidence type="ECO:0000256" key="3">
    <source>
        <dbReference type="ARBA" id="ARBA00023274"/>
    </source>
</evidence>
<evidence type="ECO:0000256" key="2">
    <source>
        <dbReference type="ARBA" id="ARBA00022980"/>
    </source>
</evidence>
<keyword evidence="7" id="KW-0812">Transmembrane</keyword>
<feature type="transmembrane region" description="Helical" evidence="7">
    <location>
        <begin position="162"/>
        <end position="181"/>
    </location>
</feature>
<feature type="region of interest" description="Disordered" evidence="6">
    <location>
        <begin position="1240"/>
        <end position="1259"/>
    </location>
</feature>
<name>A0A1Q9CIZ2_SYMMI</name>
<dbReference type="GO" id="GO:0003723">
    <property type="term" value="F:RNA binding"/>
    <property type="evidence" value="ECO:0007669"/>
    <property type="project" value="TreeGrafter"/>
</dbReference>
<dbReference type="OrthoDB" id="1611972at2759"/>
<keyword evidence="5" id="KW-0175">Coiled coil</keyword>
<proteinExistence type="inferred from homology"/>
<evidence type="ECO:0000313" key="8">
    <source>
        <dbReference type="EMBL" id="OLP82908.1"/>
    </source>
</evidence>
<accession>A0A1Q9CIZ2</accession>
<comment type="caution">
    <text evidence="8">The sequence shown here is derived from an EMBL/GenBank/DDBJ whole genome shotgun (WGS) entry which is preliminary data.</text>
</comment>
<dbReference type="FunFam" id="3.30.1430.10:FF:000001">
    <property type="entry name" value="60S ribosomal protein L3"/>
    <property type="match status" value="2"/>
</dbReference>
<evidence type="ECO:0000256" key="6">
    <source>
        <dbReference type="SAM" id="MobiDB-lite"/>
    </source>
</evidence>
<dbReference type="InterPro" id="IPR044892">
    <property type="entry name" value="Ribosomal_L3_dom_3_arc_sf"/>
</dbReference>
<feature type="compositionally biased region" description="Basic residues" evidence="6">
    <location>
        <begin position="864"/>
        <end position="877"/>
    </location>
</feature>
<dbReference type="FunFam" id="2.40.30.10:FF:000351">
    <property type="entry name" value="Ribosomal protein L3"/>
    <property type="match status" value="2"/>
</dbReference>
<dbReference type="SUPFAM" id="SSF50447">
    <property type="entry name" value="Translation proteins"/>
    <property type="match status" value="2"/>
</dbReference>
<evidence type="ECO:0000256" key="4">
    <source>
        <dbReference type="RuleBase" id="RU003905"/>
    </source>
</evidence>
<dbReference type="InterPro" id="IPR045077">
    <property type="entry name" value="L3_arc_euk"/>
</dbReference>
<feature type="region of interest" description="Disordered" evidence="6">
    <location>
        <begin position="464"/>
        <end position="493"/>
    </location>
</feature>
<reference evidence="8 9" key="1">
    <citation type="submission" date="2016-02" db="EMBL/GenBank/DDBJ databases">
        <title>Genome analysis of coral dinoflagellate symbionts highlights evolutionary adaptations to a symbiotic lifestyle.</title>
        <authorList>
            <person name="Aranda M."/>
            <person name="Li Y."/>
            <person name="Liew Y.J."/>
            <person name="Baumgarten S."/>
            <person name="Simakov O."/>
            <person name="Wilson M."/>
            <person name="Piel J."/>
            <person name="Ashoor H."/>
            <person name="Bougouffa S."/>
            <person name="Bajic V.B."/>
            <person name="Ryu T."/>
            <person name="Ravasi T."/>
            <person name="Bayer T."/>
            <person name="Micklem G."/>
            <person name="Kim H."/>
            <person name="Bhak J."/>
            <person name="Lajeunesse T.C."/>
            <person name="Voolstra C.R."/>
        </authorList>
    </citation>
    <scope>NUCLEOTIDE SEQUENCE [LARGE SCALE GENOMIC DNA]</scope>
    <source>
        <strain evidence="8 9">CCMP2467</strain>
    </source>
</reference>
<gene>
    <name evidence="8" type="primary">RPL3</name>
    <name evidence="8" type="ORF">AK812_SmicGene36395</name>
</gene>
<evidence type="ECO:0000256" key="7">
    <source>
        <dbReference type="SAM" id="Phobius"/>
    </source>
</evidence>
<keyword evidence="9" id="KW-1185">Reference proteome</keyword>
<keyword evidence="7" id="KW-1133">Transmembrane helix</keyword>
<dbReference type="InterPro" id="IPR000597">
    <property type="entry name" value="Ribosomal_uL3"/>
</dbReference>
<dbReference type="PANTHER" id="PTHR11363:SF5">
    <property type="entry name" value="LARGE RIBOSOMAL SUBUNIT PROTEIN UL3"/>
    <property type="match status" value="1"/>
</dbReference>
<dbReference type="FunFam" id="2.40.30.10:FF:000079">
    <property type="entry name" value="60S ribosomal protein L3"/>
    <property type="match status" value="2"/>
</dbReference>
<evidence type="ECO:0000256" key="1">
    <source>
        <dbReference type="ARBA" id="ARBA00006540"/>
    </source>
</evidence>
<protein>
    <submittedName>
        <fullName evidence="8">60S ribosomal protein L3</fullName>
    </submittedName>
</protein>
<keyword evidence="2 4" id="KW-0689">Ribosomal protein</keyword>
<keyword evidence="3 4" id="KW-0687">Ribonucleoprotein</keyword>
<evidence type="ECO:0000256" key="5">
    <source>
        <dbReference type="SAM" id="Coils"/>
    </source>
</evidence>
<feature type="compositionally biased region" description="Basic and acidic residues" evidence="6">
    <location>
        <begin position="1240"/>
        <end position="1251"/>
    </location>
</feature>
<comment type="similarity">
    <text evidence="1 4">Belongs to the universal ribosomal protein uL3 family.</text>
</comment>
<dbReference type="Proteomes" id="UP000186817">
    <property type="component" value="Unassembled WGS sequence"/>
</dbReference>
<dbReference type="InterPro" id="IPR009000">
    <property type="entry name" value="Transl_B-barrel_sf"/>
</dbReference>
<feature type="transmembrane region" description="Helical" evidence="7">
    <location>
        <begin position="329"/>
        <end position="354"/>
    </location>
</feature>
<dbReference type="Gene3D" id="3.30.1430.10">
    <property type="match status" value="2"/>
</dbReference>
<dbReference type="PROSITE" id="PS00474">
    <property type="entry name" value="RIBOSOMAL_L3"/>
    <property type="match status" value="2"/>
</dbReference>
<dbReference type="InterPro" id="IPR019926">
    <property type="entry name" value="Ribosomal_uL3_CS"/>
</dbReference>
<dbReference type="FunFam" id="4.10.960.10:FF:000001">
    <property type="entry name" value="60S ribosomal protein L3"/>
    <property type="match status" value="2"/>
</dbReference>
<feature type="coiled-coil region" evidence="5">
    <location>
        <begin position="1643"/>
        <end position="1670"/>
    </location>
</feature>
<dbReference type="Pfam" id="PF00297">
    <property type="entry name" value="Ribosomal_L3"/>
    <property type="match status" value="2"/>
</dbReference>
<dbReference type="GO" id="GO:0022625">
    <property type="term" value="C:cytosolic large ribosomal subunit"/>
    <property type="evidence" value="ECO:0007669"/>
    <property type="project" value="TreeGrafter"/>
</dbReference>
<dbReference type="Gene3D" id="2.40.30.10">
    <property type="entry name" value="Translation factors"/>
    <property type="match status" value="2"/>
</dbReference>
<feature type="transmembrane region" description="Helical" evidence="7">
    <location>
        <begin position="229"/>
        <end position="247"/>
    </location>
</feature>
<dbReference type="Gene3D" id="4.10.960.10">
    <property type="entry name" value="Ribosomal protein L3, domain 3"/>
    <property type="match status" value="2"/>
</dbReference>
<keyword evidence="7" id="KW-0472">Membrane</keyword>
<evidence type="ECO:0000313" key="9">
    <source>
        <dbReference type="Proteomes" id="UP000186817"/>
    </source>
</evidence>
<dbReference type="GO" id="GO:0006412">
    <property type="term" value="P:translation"/>
    <property type="evidence" value="ECO:0007669"/>
    <property type="project" value="InterPro"/>
</dbReference>
<organism evidence="8 9">
    <name type="scientific">Symbiodinium microadriaticum</name>
    <name type="common">Dinoflagellate</name>
    <name type="synonym">Zooxanthella microadriatica</name>
    <dbReference type="NCBI Taxonomy" id="2951"/>
    <lineage>
        <taxon>Eukaryota</taxon>
        <taxon>Sar</taxon>
        <taxon>Alveolata</taxon>
        <taxon>Dinophyceae</taxon>
        <taxon>Suessiales</taxon>
        <taxon>Symbiodiniaceae</taxon>
        <taxon>Symbiodinium</taxon>
    </lineage>
</organism>
<dbReference type="GO" id="GO:0003735">
    <property type="term" value="F:structural constituent of ribosome"/>
    <property type="evidence" value="ECO:0007669"/>
    <property type="project" value="InterPro"/>
</dbReference>
<dbReference type="PANTHER" id="PTHR11363">
    <property type="entry name" value="60S RIBOSOMAL PROTEIN L3-RELATED"/>
    <property type="match status" value="1"/>
</dbReference>
<feature type="region of interest" description="Disordered" evidence="6">
    <location>
        <begin position="857"/>
        <end position="882"/>
    </location>
</feature>